<dbReference type="EMBL" id="RXIH01000028">
    <property type="protein sequence ID" value="RZN56186.1"/>
    <property type="molecule type" value="Genomic_DNA"/>
</dbReference>
<sequence length="332" mass="38467">MMDFCIKCGARNKVLINNLCEDCFWSEKAIDIPSEINLILCSSCTSYLHGKKWIRKKDFDSLLNESILTELKKKLRKNILLKNIEILRNEKIPNKIIIRAEISLDNISKKIEILGNISYRKCDYCQAVYTGKYKTIVQIRNINEEYLEKIKSIIEEFHSINGRVEISEIKELKEGINIKFMSISKARLFAKRISSITGAKIKETAKTIGYKKGEPNYIITISIRLPLKNIGEIISIKDRIYKILGIVKGKILVQNLETNKRILLDYKEIEKAEKIESKKVRIEAKKGRFVTLLDMENKYFIDVPIEEIQGNLKEGDYGILINFKGKEKIIKI</sequence>
<dbReference type="InterPro" id="IPR007064">
    <property type="entry name" value="Nmd3_N"/>
</dbReference>
<evidence type="ECO:0000313" key="3">
    <source>
        <dbReference type="EMBL" id="TDA40210.1"/>
    </source>
</evidence>
<proteinExistence type="predicted"/>
<dbReference type="AlphaFoldDB" id="A0A523BI66"/>
<name>A0A523BI66_9CREN</name>
<protein>
    <recommendedName>
        <fullName evidence="1">Nmd3 N-terminal domain-containing protein</fullName>
    </recommendedName>
</protein>
<dbReference type="EMBL" id="QNVI01000012">
    <property type="protein sequence ID" value="TDA40210.1"/>
    <property type="molecule type" value="Genomic_DNA"/>
</dbReference>
<reference evidence="3 5" key="1">
    <citation type="journal article" date="2019" name="Nat. Microbiol.">
        <title>Expanding anaerobic alkane metabolism in the domain of Archaea.</title>
        <authorList>
            <person name="Wang Y."/>
            <person name="Wegener G."/>
            <person name="Hou J."/>
            <person name="Wang F."/>
            <person name="Xiao X."/>
        </authorList>
    </citation>
    <scope>NUCLEOTIDE SEQUENCE [LARGE SCALE GENOMIC DNA]</scope>
    <source>
        <strain evidence="3">WYZ-LMO11</strain>
    </source>
</reference>
<evidence type="ECO:0000313" key="4">
    <source>
        <dbReference type="Proteomes" id="UP000316080"/>
    </source>
</evidence>
<dbReference type="PANTHER" id="PTHR12746:SF2">
    <property type="entry name" value="60S RIBOSOMAL EXPORT PROTEIN NMD3"/>
    <property type="match status" value="1"/>
</dbReference>
<feature type="domain" description="Nmd3 N-terminal" evidence="1">
    <location>
        <begin position="5"/>
        <end position="225"/>
    </location>
</feature>
<dbReference type="GO" id="GO:0005737">
    <property type="term" value="C:cytoplasm"/>
    <property type="evidence" value="ECO:0007669"/>
    <property type="project" value="TreeGrafter"/>
</dbReference>
<dbReference type="InterPro" id="IPR039768">
    <property type="entry name" value="Nmd3"/>
</dbReference>
<evidence type="ECO:0000259" key="1">
    <source>
        <dbReference type="Pfam" id="PF04981"/>
    </source>
</evidence>
<dbReference type="Pfam" id="PF04981">
    <property type="entry name" value="NMD3"/>
    <property type="match status" value="1"/>
</dbReference>
<dbReference type="Proteomes" id="UP000317265">
    <property type="component" value="Unassembled WGS sequence"/>
</dbReference>
<gene>
    <name evidence="3" type="ORF">DSO09_01000</name>
    <name evidence="2" type="ORF">EF809_03450</name>
</gene>
<dbReference type="GO" id="GO:0043023">
    <property type="term" value="F:ribosomal large subunit binding"/>
    <property type="evidence" value="ECO:0007669"/>
    <property type="project" value="InterPro"/>
</dbReference>
<dbReference type="PANTHER" id="PTHR12746">
    <property type="entry name" value="NONSENSE-MEDIATED MRNA DECAY PROTEIN 3"/>
    <property type="match status" value="1"/>
</dbReference>
<accession>A0A523BI66</accession>
<comment type="caution">
    <text evidence="3">The sequence shown here is derived from an EMBL/GenBank/DDBJ whole genome shotgun (WGS) entry which is preliminary data.</text>
</comment>
<evidence type="ECO:0000313" key="2">
    <source>
        <dbReference type="EMBL" id="RZN56186.1"/>
    </source>
</evidence>
<dbReference type="Proteomes" id="UP000316080">
    <property type="component" value="Unassembled WGS sequence"/>
</dbReference>
<evidence type="ECO:0000313" key="5">
    <source>
        <dbReference type="Proteomes" id="UP000317265"/>
    </source>
</evidence>
<reference evidence="2 4" key="2">
    <citation type="journal article" date="2019" name="Nat. Microbiol.">
        <title>Wide diversity of methane and short-chain alkane metabolisms in uncultured archaea.</title>
        <authorList>
            <person name="Borrel G."/>
            <person name="Adam P.S."/>
            <person name="McKay L.J."/>
            <person name="Chen L.X."/>
            <person name="Sierra-Garcia I.N."/>
            <person name="Sieber C.M."/>
            <person name="Letourneur Q."/>
            <person name="Ghozlane A."/>
            <person name="Andersen G.L."/>
            <person name="Li W.J."/>
            <person name="Hallam S.J."/>
            <person name="Muyzer G."/>
            <person name="de Oliveira V.M."/>
            <person name="Inskeep W.P."/>
            <person name="Banfield J.F."/>
            <person name="Gribaldo S."/>
        </authorList>
    </citation>
    <scope>NUCLEOTIDE SEQUENCE [LARGE SCALE GENOMIC DNA]</scope>
    <source>
        <strain evidence="2">Verst-YHS</strain>
    </source>
</reference>
<organism evidence="3 5">
    <name type="scientific">Thermoproteota archaeon</name>
    <dbReference type="NCBI Taxonomy" id="2056631"/>
    <lineage>
        <taxon>Archaea</taxon>
        <taxon>Thermoproteota</taxon>
    </lineage>
</organism>